<name>A0A409W3L0_9AGAR</name>
<proteinExistence type="predicted"/>
<keyword evidence="3" id="KW-1185">Reference proteome</keyword>
<comment type="caution">
    <text evidence="2">The sequence shown here is derived from an EMBL/GenBank/DDBJ whole genome shotgun (WGS) entry which is preliminary data.</text>
</comment>
<accession>A0A409W3L0</accession>
<organism evidence="2 3">
    <name type="scientific">Panaeolus cyanescens</name>
    <dbReference type="NCBI Taxonomy" id="181874"/>
    <lineage>
        <taxon>Eukaryota</taxon>
        <taxon>Fungi</taxon>
        <taxon>Dikarya</taxon>
        <taxon>Basidiomycota</taxon>
        <taxon>Agaricomycotina</taxon>
        <taxon>Agaricomycetes</taxon>
        <taxon>Agaricomycetidae</taxon>
        <taxon>Agaricales</taxon>
        <taxon>Agaricineae</taxon>
        <taxon>Galeropsidaceae</taxon>
        <taxon>Panaeolus</taxon>
    </lineage>
</organism>
<dbReference type="STRING" id="181874.A0A409W3L0"/>
<protein>
    <submittedName>
        <fullName evidence="2">Uncharacterized protein</fullName>
    </submittedName>
</protein>
<evidence type="ECO:0000256" key="1">
    <source>
        <dbReference type="SAM" id="SignalP"/>
    </source>
</evidence>
<dbReference type="EMBL" id="NHTK01005834">
    <property type="protein sequence ID" value="PPQ73124.1"/>
    <property type="molecule type" value="Genomic_DNA"/>
</dbReference>
<dbReference type="PANTHER" id="PTHR31263">
    <property type="entry name" value="CELLULASE FAMILY PROTEIN (AFU_ORTHOLOGUE AFUA_5G14560)"/>
    <property type="match status" value="1"/>
</dbReference>
<dbReference type="InParanoid" id="A0A409W3L0"/>
<dbReference type="InterPro" id="IPR017853">
    <property type="entry name" value="GH"/>
</dbReference>
<evidence type="ECO:0000313" key="3">
    <source>
        <dbReference type="Proteomes" id="UP000284842"/>
    </source>
</evidence>
<feature type="signal peptide" evidence="1">
    <location>
        <begin position="1"/>
        <end position="21"/>
    </location>
</feature>
<dbReference type="PANTHER" id="PTHR31263:SF0">
    <property type="entry name" value="CELLULASE FAMILY PROTEIN (AFU_ORTHOLOGUE AFUA_5G14560)"/>
    <property type="match status" value="1"/>
</dbReference>
<sequence>MALRALSLFIALLSSIHIVSAIVLHAQDRWIVDSNNKRVKLRCVNWAGHMEVGIPEGLQHQPVATIAAWVANNKFNCVRLTYSIDMALNPNQRVQDAFNNAASTSGASLSALQGLYNSALGKNSWLSSSTTQGAFGRVIQELGNRGVMVIMDNHVSKASWCCGTGDGNGWWAQAAGYNAANSRYFDTNNWLNGLKNIANFAKGYSNVVGMGLRNEVRAVSGQDGNNHADWYNYMGQGARAVSDANRDLLIIFGGVGYATDLGYLYSKPFDRSALNNKVVYEYHNYQWTYGDRSCADHKTLMGNAAGYLIASGKSYTGPLWVSEFGWNQNGASSVEVNYYRCLVEYLESNDADWAYWALQGSYYVRNGQVNYDESFGVLKADWSGWRNTGFTAALGKIWDQTQGP</sequence>
<reference evidence="2 3" key="1">
    <citation type="journal article" date="2018" name="Evol. Lett.">
        <title>Horizontal gene cluster transfer increased hallucinogenic mushroom diversity.</title>
        <authorList>
            <person name="Reynolds H.T."/>
            <person name="Vijayakumar V."/>
            <person name="Gluck-Thaler E."/>
            <person name="Korotkin H.B."/>
            <person name="Matheny P.B."/>
            <person name="Slot J.C."/>
        </authorList>
    </citation>
    <scope>NUCLEOTIDE SEQUENCE [LARGE SCALE GENOMIC DNA]</scope>
    <source>
        <strain evidence="2 3">2629</strain>
    </source>
</reference>
<dbReference type="Gene3D" id="3.20.20.80">
    <property type="entry name" value="Glycosidases"/>
    <property type="match status" value="1"/>
</dbReference>
<dbReference type="AlphaFoldDB" id="A0A409W3L0"/>
<evidence type="ECO:0000313" key="2">
    <source>
        <dbReference type="EMBL" id="PPQ73124.1"/>
    </source>
</evidence>
<keyword evidence="1" id="KW-0732">Signal</keyword>
<dbReference type="OrthoDB" id="442731at2759"/>
<feature type="chain" id="PRO_5019385706" evidence="1">
    <location>
        <begin position="22"/>
        <end position="404"/>
    </location>
</feature>
<dbReference type="Proteomes" id="UP000284842">
    <property type="component" value="Unassembled WGS sequence"/>
</dbReference>
<gene>
    <name evidence="2" type="ORF">CVT24_009463</name>
</gene>
<dbReference type="SUPFAM" id="SSF51445">
    <property type="entry name" value="(Trans)glycosidases"/>
    <property type="match status" value="1"/>
</dbReference>